<keyword evidence="1 5" id="KW-0489">Methyltransferase</keyword>
<dbReference type="SUPFAM" id="SSF53335">
    <property type="entry name" value="S-adenosyl-L-methionine-dependent methyltransferases"/>
    <property type="match status" value="1"/>
</dbReference>
<feature type="binding site" evidence="5">
    <location>
        <position position="146"/>
    </location>
    <ligand>
        <name>S-adenosyl-L-methionine</name>
        <dbReference type="ChEBI" id="CHEBI:59789"/>
    </ligand>
</feature>
<dbReference type="GO" id="GO:0032259">
    <property type="term" value="P:methylation"/>
    <property type="evidence" value="ECO:0007669"/>
    <property type="project" value="UniProtKB-KW"/>
</dbReference>
<keyword evidence="3 5" id="KW-0949">S-adenosyl-L-methionine</keyword>
<evidence type="ECO:0000256" key="3">
    <source>
        <dbReference type="ARBA" id="ARBA00022691"/>
    </source>
</evidence>
<dbReference type="EC" id="2.1.1.297" evidence="5"/>
<dbReference type="AlphaFoldDB" id="A0A2U2B8D6"/>
<evidence type="ECO:0000259" key="7">
    <source>
        <dbReference type="Pfam" id="PF17827"/>
    </source>
</evidence>
<dbReference type="PANTHER" id="PTHR18895:SF74">
    <property type="entry name" value="MTRF1L RELEASE FACTOR GLUTAMINE METHYLTRANSFERASE"/>
    <property type="match status" value="1"/>
</dbReference>
<dbReference type="Pfam" id="PF05175">
    <property type="entry name" value="MTS"/>
    <property type="match status" value="1"/>
</dbReference>
<feature type="binding site" evidence="5">
    <location>
        <position position="190"/>
    </location>
    <ligand>
        <name>S-adenosyl-L-methionine</name>
        <dbReference type="ChEBI" id="CHEBI:59789"/>
    </ligand>
</feature>
<accession>A0A2U2B8D6</accession>
<comment type="caution">
    <text evidence="8">The sequence shown here is derived from an EMBL/GenBank/DDBJ whole genome shotgun (WGS) entry which is preliminary data.</text>
</comment>
<dbReference type="InterPro" id="IPR040758">
    <property type="entry name" value="PrmC_N"/>
</dbReference>
<sequence>MQPTVKEVIAQFKAELAEIYSIHEAFQFVWLLFEHLHGWSKTDLMLHDHTKLTVSDHLFVQKALERLKNHEPIQYIIGKTEFYGLPFNVNSSVLVPRPETEELVEWILHSIDPNKPLKILDIGTGSGCIAISLAKNLPQAKVTAWDISEEALQTAARNAGHNQVELNFEQKNILTTNPSENNRFDIIVSNPPYVMNSEKEQMHNNVLDYEPHLALFVEDDDALLFYRKITEFAAESLSSGGMLFFEINRAFGEATKKLVESYGFRNTELRKDLSGNHRMIKAYKR</sequence>
<organism evidence="8 9">
    <name type="scientific">Marinilabilia rubra</name>
    <dbReference type="NCBI Taxonomy" id="2162893"/>
    <lineage>
        <taxon>Bacteria</taxon>
        <taxon>Pseudomonadati</taxon>
        <taxon>Bacteroidota</taxon>
        <taxon>Bacteroidia</taxon>
        <taxon>Marinilabiliales</taxon>
        <taxon>Marinilabiliaceae</taxon>
        <taxon>Marinilabilia</taxon>
    </lineage>
</organism>
<feature type="domain" description="Release factor glutamine methyltransferase N-terminal" evidence="7">
    <location>
        <begin position="7"/>
        <end position="78"/>
    </location>
</feature>
<dbReference type="EMBL" id="QEWP01000007">
    <property type="protein sequence ID" value="PWD99328.1"/>
    <property type="molecule type" value="Genomic_DNA"/>
</dbReference>
<evidence type="ECO:0000256" key="2">
    <source>
        <dbReference type="ARBA" id="ARBA00022679"/>
    </source>
</evidence>
<comment type="function">
    <text evidence="5">Methylates the class 1 translation termination release factors RF1/PrfA and RF2/PrfB on the glutamine residue of the universally conserved GGQ motif.</text>
</comment>
<dbReference type="InterPro" id="IPR029063">
    <property type="entry name" value="SAM-dependent_MTases_sf"/>
</dbReference>
<dbReference type="RefSeq" id="WP_109264311.1">
    <property type="nucleotide sequence ID" value="NZ_QEWP01000007.1"/>
</dbReference>
<dbReference type="Proteomes" id="UP000244956">
    <property type="component" value="Unassembled WGS sequence"/>
</dbReference>
<proteinExistence type="inferred from homology"/>
<dbReference type="GO" id="GO:0003676">
    <property type="term" value="F:nucleic acid binding"/>
    <property type="evidence" value="ECO:0007669"/>
    <property type="project" value="InterPro"/>
</dbReference>
<comment type="similarity">
    <text evidence="5">Belongs to the protein N5-glutamine methyltransferase family. PrmC subfamily.</text>
</comment>
<dbReference type="NCBIfam" id="TIGR03534">
    <property type="entry name" value="RF_mod_PrmC"/>
    <property type="match status" value="1"/>
</dbReference>
<dbReference type="InterPro" id="IPR004556">
    <property type="entry name" value="HemK-like"/>
</dbReference>
<dbReference type="NCBIfam" id="TIGR00536">
    <property type="entry name" value="hemK_fam"/>
    <property type="match status" value="1"/>
</dbReference>
<dbReference type="PANTHER" id="PTHR18895">
    <property type="entry name" value="HEMK METHYLTRANSFERASE"/>
    <property type="match status" value="1"/>
</dbReference>
<dbReference type="PROSITE" id="PS00092">
    <property type="entry name" value="N6_MTASE"/>
    <property type="match status" value="1"/>
</dbReference>
<evidence type="ECO:0000313" key="9">
    <source>
        <dbReference type="Proteomes" id="UP000244956"/>
    </source>
</evidence>
<comment type="caution">
    <text evidence="5">Lacks conserved residue(s) required for the propagation of feature annotation.</text>
</comment>
<dbReference type="OrthoDB" id="9800643at2"/>
<dbReference type="InterPro" id="IPR019874">
    <property type="entry name" value="RF_methyltr_PrmC"/>
</dbReference>
<feature type="binding site" evidence="5">
    <location>
        <begin position="190"/>
        <end position="193"/>
    </location>
    <ligand>
        <name>substrate</name>
    </ligand>
</feature>
<dbReference type="InterPro" id="IPR007848">
    <property type="entry name" value="Small_mtfrase_dom"/>
</dbReference>
<evidence type="ECO:0000259" key="6">
    <source>
        <dbReference type="Pfam" id="PF05175"/>
    </source>
</evidence>
<comment type="catalytic activity">
    <reaction evidence="4 5">
        <text>L-glutaminyl-[peptide chain release factor] + S-adenosyl-L-methionine = N(5)-methyl-L-glutaminyl-[peptide chain release factor] + S-adenosyl-L-homocysteine + H(+)</text>
        <dbReference type="Rhea" id="RHEA:42896"/>
        <dbReference type="Rhea" id="RHEA-COMP:10271"/>
        <dbReference type="Rhea" id="RHEA-COMP:10272"/>
        <dbReference type="ChEBI" id="CHEBI:15378"/>
        <dbReference type="ChEBI" id="CHEBI:30011"/>
        <dbReference type="ChEBI" id="CHEBI:57856"/>
        <dbReference type="ChEBI" id="CHEBI:59789"/>
        <dbReference type="ChEBI" id="CHEBI:61891"/>
        <dbReference type="EC" id="2.1.1.297"/>
    </reaction>
</comment>
<dbReference type="InterPro" id="IPR002052">
    <property type="entry name" value="DNA_methylase_N6_adenine_CS"/>
</dbReference>
<evidence type="ECO:0000256" key="5">
    <source>
        <dbReference type="HAMAP-Rule" id="MF_02126"/>
    </source>
</evidence>
<evidence type="ECO:0000256" key="1">
    <source>
        <dbReference type="ARBA" id="ARBA00022603"/>
    </source>
</evidence>
<evidence type="ECO:0000313" key="8">
    <source>
        <dbReference type="EMBL" id="PWD99328.1"/>
    </source>
</evidence>
<feature type="domain" description="Methyltransferase small" evidence="6">
    <location>
        <begin position="108"/>
        <end position="200"/>
    </location>
</feature>
<gene>
    <name evidence="5 8" type="primary">prmC</name>
    <name evidence="8" type="ORF">DDZ16_09950</name>
</gene>
<reference evidence="8 9" key="1">
    <citation type="submission" date="2018-05" db="EMBL/GenBank/DDBJ databases">
        <title>Marinilabilia rubrum sp. nov., isolated from saltern sediment.</title>
        <authorList>
            <person name="Zhang R."/>
        </authorList>
    </citation>
    <scope>NUCLEOTIDE SEQUENCE [LARGE SCALE GENOMIC DNA]</scope>
    <source>
        <strain evidence="8 9">WTE16</strain>
    </source>
</reference>
<dbReference type="CDD" id="cd02440">
    <property type="entry name" value="AdoMet_MTases"/>
    <property type="match status" value="1"/>
</dbReference>
<keyword evidence="9" id="KW-1185">Reference proteome</keyword>
<dbReference type="Pfam" id="PF17827">
    <property type="entry name" value="PrmC_N"/>
    <property type="match status" value="1"/>
</dbReference>
<protein>
    <recommendedName>
        <fullName evidence="5">Release factor glutamine methyltransferase</fullName>
        <shortName evidence="5">RF MTase</shortName>
        <ecNumber evidence="5">2.1.1.297</ecNumber>
    </recommendedName>
    <alternativeName>
        <fullName evidence="5">N5-glutamine methyltransferase PrmC</fullName>
    </alternativeName>
    <alternativeName>
        <fullName evidence="5">Protein-(glutamine-N5) MTase PrmC</fullName>
    </alternativeName>
    <alternativeName>
        <fullName evidence="5">Protein-glutamine N-methyltransferase PrmC</fullName>
    </alternativeName>
</protein>
<dbReference type="InterPro" id="IPR050320">
    <property type="entry name" value="N5-glutamine_MTase"/>
</dbReference>
<dbReference type="HAMAP" id="MF_02126">
    <property type="entry name" value="RF_methyltr_PrmC"/>
    <property type="match status" value="1"/>
</dbReference>
<keyword evidence="2 5" id="KW-0808">Transferase</keyword>
<feature type="binding site" evidence="5">
    <location>
        <begin position="123"/>
        <end position="127"/>
    </location>
    <ligand>
        <name>S-adenosyl-L-methionine</name>
        <dbReference type="ChEBI" id="CHEBI:59789"/>
    </ligand>
</feature>
<dbReference type="Gene3D" id="1.10.8.10">
    <property type="entry name" value="DNA helicase RuvA subunit, C-terminal domain"/>
    <property type="match status" value="1"/>
</dbReference>
<dbReference type="Gene3D" id="3.40.50.150">
    <property type="entry name" value="Vaccinia Virus protein VP39"/>
    <property type="match status" value="1"/>
</dbReference>
<evidence type="ECO:0000256" key="4">
    <source>
        <dbReference type="ARBA" id="ARBA00048391"/>
    </source>
</evidence>
<dbReference type="GO" id="GO:0102559">
    <property type="term" value="F:peptide chain release factor N(5)-glutamine methyltransferase activity"/>
    <property type="evidence" value="ECO:0007669"/>
    <property type="project" value="UniProtKB-EC"/>
</dbReference>
<name>A0A2U2B8D6_9BACT</name>